<comment type="function">
    <text evidence="13">Subunits I and II form the functional core of the enzyme complex. Electrons originating in cytochrome c are transferred via heme a and Cu(A) to the binuclear center formed by heme a3 and Cu(B).</text>
</comment>
<evidence type="ECO:0000256" key="3">
    <source>
        <dbReference type="ARBA" id="ARBA00012949"/>
    </source>
</evidence>
<feature type="transmembrane region" description="Helical" evidence="17">
    <location>
        <begin position="59"/>
        <end position="81"/>
    </location>
</feature>
<name>A0ABV7YQ18_9ACTN</name>
<organism evidence="19 20">
    <name type="scientific">Tenggerimyces flavus</name>
    <dbReference type="NCBI Taxonomy" id="1708749"/>
    <lineage>
        <taxon>Bacteria</taxon>
        <taxon>Bacillati</taxon>
        <taxon>Actinomycetota</taxon>
        <taxon>Actinomycetes</taxon>
        <taxon>Propionibacteriales</taxon>
        <taxon>Nocardioidaceae</taxon>
        <taxon>Tenggerimyces</taxon>
    </lineage>
</organism>
<dbReference type="PROSITE" id="PS00078">
    <property type="entry name" value="COX2"/>
    <property type="match status" value="1"/>
</dbReference>
<comment type="similarity">
    <text evidence="2">Belongs to the cytochrome c oxidase subunit 2 family.</text>
</comment>
<accession>A0ABV7YQ18</accession>
<dbReference type="EMBL" id="JBHRZH010000049">
    <property type="protein sequence ID" value="MFC3766134.1"/>
    <property type="molecule type" value="Genomic_DNA"/>
</dbReference>
<comment type="subcellular location">
    <subcellularLocation>
        <location evidence="1">Membrane</location>
        <topology evidence="1">Multi-pass membrane protein</topology>
    </subcellularLocation>
</comment>
<keyword evidence="9" id="KW-0249">Electron transport</keyword>
<dbReference type="SUPFAM" id="SSF81464">
    <property type="entry name" value="Cytochrome c oxidase subunit II-like, transmembrane region"/>
    <property type="match status" value="1"/>
</dbReference>
<keyword evidence="4" id="KW-0813">Transport</keyword>
<sequence>MGSNAGDRPPRLKGSRRALLALAGTALLVLSGCSRDEVVRLGLPEPATDRAGHTLSLWQGAWIAALAVGVVVWGLIIWAVIAYRKKSDRIPPQFREHLPIEALYFGIPLIMVAVLFFFTARDQTAILKMDTQNPPEHVLDVVGQQWSWTFNYRANGELPEEAVWETGTPEHLPTLYLPVNEPVQVRLSTPDVIHSFFVPAFLFKMDVIPGKVNTYEFTATKEGEFAGKCAELCGYQHARMLFTVHVVSRVEYDAHLQELRSAGQTGLAEGSDTSREQVGVDADAEGEAR</sequence>
<evidence type="ECO:0000313" key="20">
    <source>
        <dbReference type="Proteomes" id="UP001595699"/>
    </source>
</evidence>
<dbReference type="NCBIfam" id="TIGR02866">
    <property type="entry name" value="CoxB"/>
    <property type="match status" value="1"/>
</dbReference>
<keyword evidence="11" id="KW-0186">Copper</keyword>
<dbReference type="InterPro" id="IPR008972">
    <property type="entry name" value="Cupredoxin"/>
</dbReference>
<evidence type="ECO:0000256" key="2">
    <source>
        <dbReference type="ARBA" id="ARBA00007866"/>
    </source>
</evidence>
<comment type="caution">
    <text evidence="19">The sequence shown here is derived from an EMBL/GenBank/DDBJ whole genome shotgun (WGS) entry which is preliminary data.</text>
</comment>
<dbReference type="InterPro" id="IPR014222">
    <property type="entry name" value="Cyt_c_oxidase_su2"/>
</dbReference>
<evidence type="ECO:0000256" key="16">
    <source>
        <dbReference type="SAM" id="MobiDB-lite"/>
    </source>
</evidence>
<dbReference type="PRINTS" id="PR01166">
    <property type="entry name" value="CYCOXIDASEII"/>
</dbReference>
<evidence type="ECO:0000256" key="17">
    <source>
        <dbReference type="SAM" id="Phobius"/>
    </source>
</evidence>
<dbReference type="Pfam" id="PF00116">
    <property type="entry name" value="COX2"/>
    <property type="match status" value="1"/>
</dbReference>
<dbReference type="InterPro" id="IPR036257">
    <property type="entry name" value="Cyt_c_oxidase_su2_TM_sf"/>
</dbReference>
<dbReference type="Gene3D" id="2.60.40.420">
    <property type="entry name" value="Cupredoxins - blue copper proteins"/>
    <property type="match status" value="1"/>
</dbReference>
<proteinExistence type="inferred from homology"/>
<evidence type="ECO:0000256" key="10">
    <source>
        <dbReference type="ARBA" id="ARBA00022989"/>
    </source>
</evidence>
<dbReference type="EC" id="7.1.1.9" evidence="3"/>
<keyword evidence="10 17" id="KW-1133">Transmembrane helix</keyword>
<evidence type="ECO:0000256" key="14">
    <source>
        <dbReference type="ARBA" id="ARBA00031399"/>
    </source>
</evidence>
<evidence type="ECO:0000256" key="11">
    <source>
        <dbReference type="ARBA" id="ARBA00023008"/>
    </source>
</evidence>
<feature type="region of interest" description="Disordered" evidence="16">
    <location>
        <begin position="263"/>
        <end position="289"/>
    </location>
</feature>
<feature type="domain" description="Cytochrome oxidase subunit II copper A binding" evidence="18">
    <location>
        <begin position="134"/>
        <end position="258"/>
    </location>
</feature>
<keyword evidence="5" id="KW-0679">Respiratory chain</keyword>
<evidence type="ECO:0000256" key="1">
    <source>
        <dbReference type="ARBA" id="ARBA00004141"/>
    </source>
</evidence>
<feature type="transmembrane region" description="Helical" evidence="17">
    <location>
        <begin position="102"/>
        <end position="120"/>
    </location>
</feature>
<dbReference type="Proteomes" id="UP001595699">
    <property type="component" value="Unassembled WGS sequence"/>
</dbReference>
<dbReference type="Gene3D" id="1.10.287.90">
    <property type="match status" value="1"/>
</dbReference>
<evidence type="ECO:0000256" key="9">
    <source>
        <dbReference type="ARBA" id="ARBA00022982"/>
    </source>
</evidence>
<keyword evidence="12 17" id="KW-0472">Membrane</keyword>
<evidence type="ECO:0000256" key="4">
    <source>
        <dbReference type="ARBA" id="ARBA00022448"/>
    </source>
</evidence>
<dbReference type="SUPFAM" id="SSF49503">
    <property type="entry name" value="Cupredoxins"/>
    <property type="match status" value="1"/>
</dbReference>
<evidence type="ECO:0000256" key="6">
    <source>
        <dbReference type="ARBA" id="ARBA00022692"/>
    </source>
</evidence>
<dbReference type="InterPro" id="IPR001505">
    <property type="entry name" value="Copper_CuA"/>
</dbReference>
<dbReference type="PROSITE" id="PS50857">
    <property type="entry name" value="COX2_CUA"/>
    <property type="match status" value="1"/>
</dbReference>
<evidence type="ECO:0000256" key="5">
    <source>
        <dbReference type="ARBA" id="ARBA00022660"/>
    </source>
</evidence>
<dbReference type="InterPro" id="IPR002429">
    <property type="entry name" value="CcO_II-like_C"/>
</dbReference>
<evidence type="ECO:0000256" key="12">
    <source>
        <dbReference type="ARBA" id="ARBA00023136"/>
    </source>
</evidence>
<keyword evidence="6 17" id="KW-0812">Transmembrane</keyword>
<evidence type="ECO:0000313" key="19">
    <source>
        <dbReference type="EMBL" id="MFC3766134.1"/>
    </source>
</evidence>
<dbReference type="PANTHER" id="PTHR22888">
    <property type="entry name" value="CYTOCHROME C OXIDASE, SUBUNIT II"/>
    <property type="match status" value="1"/>
</dbReference>
<evidence type="ECO:0000256" key="8">
    <source>
        <dbReference type="ARBA" id="ARBA00022967"/>
    </source>
</evidence>
<gene>
    <name evidence="19" type="primary">coxB</name>
    <name evidence="19" type="ORF">ACFOUW_35255</name>
</gene>
<dbReference type="PANTHER" id="PTHR22888:SF9">
    <property type="entry name" value="CYTOCHROME C OXIDASE SUBUNIT 2"/>
    <property type="match status" value="1"/>
</dbReference>
<evidence type="ECO:0000256" key="15">
    <source>
        <dbReference type="ARBA" id="ARBA00047816"/>
    </source>
</evidence>
<evidence type="ECO:0000256" key="13">
    <source>
        <dbReference type="ARBA" id="ARBA00024688"/>
    </source>
</evidence>
<keyword evidence="7" id="KW-0479">Metal-binding</keyword>
<keyword evidence="20" id="KW-1185">Reference proteome</keyword>
<keyword evidence="8" id="KW-1278">Translocase</keyword>
<dbReference type="InterPro" id="IPR045187">
    <property type="entry name" value="CcO_II"/>
</dbReference>
<protein>
    <recommendedName>
        <fullName evidence="3">cytochrome-c oxidase</fullName>
        <ecNumber evidence="3">7.1.1.9</ecNumber>
    </recommendedName>
    <alternativeName>
        <fullName evidence="14">Cytochrome aa3 subunit 2</fullName>
    </alternativeName>
</protein>
<evidence type="ECO:0000256" key="7">
    <source>
        <dbReference type="ARBA" id="ARBA00022723"/>
    </source>
</evidence>
<dbReference type="RefSeq" id="WP_307782564.1">
    <property type="nucleotide sequence ID" value="NZ_JAFBCM010000001.1"/>
</dbReference>
<comment type="catalytic activity">
    <reaction evidence="15">
        <text>4 Fe(II)-[cytochrome c] + O2 + 8 H(+)(in) = 4 Fe(III)-[cytochrome c] + 2 H2O + 4 H(+)(out)</text>
        <dbReference type="Rhea" id="RHEA:11436"/>
        <dbReference type="Rhea" id="RHEA-COMP:10350"/>
        <dbReference type="Rhea" id="RHEA-COMP:14399"/>
        <dbReference type="ChEBI" id="CHEBI:15377"/>
        <dbReference type="ChEBI" id="CHEBI:15378"/>
        <dbReference type="ChEBI" id="CHEBI:15379"/>
        <dbReference type="ChEBI" id="CHEBI:29033"/>
        <dbReference type="ChEBI" id="CHEBI:29034"/>
        <dbReference type="EC" id="7.1.1.9"/>
    </reaction>
</comment>
<evidence type="ECO:0000259" key="18">
    <source>
        <dbReference type="PROSITE" id="PS50857"/>
    </source>
</evidence>
<reference evidence="20" key="1">
    <citation type="journal article" date="2019" name="Int. J. Syst. Evol. Microbiol.">
        <title>The Global Catalogue of Microorganisms (GCM) 10K type strain sequencing project: providing services to taxonomists for standard genome sequencing and annotation.</title>
        <authorList>
            <consortium name="The Broad Institute Genomics Platform"/>
            <consortium name="The Broad Institute Genome Sequencing Center for Infectious Disease"/>
            <person name="Wu L."/>
            <person name="Ma J."/>
        </authorList>
    </citation>
    <scope>NUCLEOTIDE SEQUENCE [LARGE SCALE GENOMIC DNA]</scope>
    <source>
        <strain evidence="20">CGMCC 4.7241</strain>
    </source>
</reference>
<dbReference type="CDD" id="cd13919">
    <property type="entry name" value="CuRO_HCO_II_like_5"/>
    <property type="match status" value="1"/>
</dbReference>